<dbReference type="InterPro" id="IPR050167">
    <property type="entry name" value="Ser_Thr_protein_kinase"/>
</dbReference>
<dbReference type="Proteomes" id="UP000789759">
    <property type="component" value="Unassembled WGS sequence"/>
</dbReference>
<dbReference type="GO" id="GO:0005737">
    <property type="term" value="C:cytoplasm"/>
    <property type="evidence" value="ECO:0007669"/>
    <property type="project" value="TreeGrafter"/>
</dbReference>
<dbReference type="AlphaFoldDB" id="A0A9N9J3G0"/>
<dbReference type="Gene3D" id="1.25.40.10">
    <property type="entry name" value="Tetratricopeptide repeat domain"/>
    <property type="match status" value="1"/>
</dbReference>
<feature type="domain" description="Protein kinase" evidence="1">
    <location>
        <begin position="1"/>
        <end position="388"/>
    </location>
</feature>
<dbReference type="GO" id="GO:0004672">
    <property type="term" value="F:protein kinase activity"/>
    <property type="evidence" value="ECO:0007669"/>
    <property type="project" value="InterPro"/>
</dbReference>
<dbReference type="OrthoDB" id="2422033at2759"/>
<dbReference type="Gene3D" id="1.10.510.10">
    <property type="entry name" value="Transferase(Phosphotransferase) domain 1"/>
    <property type="match status" value="2"/>
</dbReference>
<dbReference type="SUPFAM" id="SSF56112">
    <property type="entry name" value="Protein kinase-like (PK-like)"/>
    <property type="match status" value="1"/>
</dbReference>
<dbReference type="PROSITE" id="PS50011">
    <property type="entry name" value="PROTEIN_KINASE_DOM"/>
    <property type="match status" value="1"/>
</dbReference>
<organism evidence="2 3">
    <name type="scientific">Cetraspora pellucida</name>
    <dbReference type="NCBI Taxonomy" id="1433469"/>
    <lineage>
        <taxon>Eukaryota</taxon>
        <taxon>Fungi</taxon>
        <taxon>Fungi incertae sedis</taxon>
        <taxon>Mucoromycota</taxon>
        <taxon>Glomeromycotina</taxon>
        <taxon>Glomeromycetes</taxon>
        <taxon>Diversisporales</taxon>
        <taxon>Gigasporaceae</taxon>
        <taxon>Cetraspora</taxon>
    </lineage>
</organism>
<evidence type="ECO:0000259" key="1">
    <source>
        <dbReference type="PROSITE" id="PS50011"/>
    </source>
</evidence>
<proteinExistence type="predicted"/>
<name>A0A9N9J3G0_9GLOM</name>
<gene>
    <name evidence="2" type="ORF">CPELLU_LOCUS15483</name>
</gene>
<keyword evidence="3" id="KW-1185">Reference proteome</keyword>
<dbReference type="InterPro" id="IPR001245">
    <property type="entry name" value="Ser-Thr/Tyr_kinase_cat_dom"/>
</dbReference>
<sequence length="563" mass="65154">MHSKSPEIKKTFIDLVLENAETAFEKLKNKRLSDKELGDKGLDVTKRGKELLKEIKSIDDKTGNNKFQTFIEESIDFQNLKSQFFEIDLCATYYDNINIKEDIEDELYSTIDKMNKRIDELKKSIKEWPGKGKRDDWKTIKNILALFGILNTIKRQQVGCNITESELSGGGLVRGSNDHIIQRDYRKDNVAAETAGKILIYKVAEKATHKHLDELKREINLMRDLCECSNILKFYGYCKRSGGGLSVISEWADYNLQAYLNDHQLDPTEKLSIARGIANALSYCHEKDILHYDIRTWSSPERIHGEQYGKSSDVYSFALVMWAIEYQQTPFITLTSKEEIKLQIFKNKDRLELTAVDGIPDEYNDIIKNSWNHNPSERYDMKKISGLLDRLDLKHFSGQDADDLLDFNITNIDINQYPSKSDKIEEGIGHHKNKRYEDAWNLFNECYNDKPEDPYENFWVGFYYFKGHYVEQNLQEGMKFLRKASELHNPDAQYWYALALLNSSDEFEGDGYEAAMKYLRISATLNEKALKVLGRIVQTGSYGQNANDLVGQAMINKANHMKN</sequence>
<dbReference type="EMBL" id="CAJVQA010020475">
    <property type="protein sequence ID" value="CAG8763959.1"/>
    <property type="molecule type" value="Genomic_DNA"/>
</dbReference>
<dbReference type="GO" id="GO:0007165">
    <property type="term" value="P:signal transduction"/>
    <property type="evidence" value="ECO:0007669"/>
    <property type="project" value="TreeGrafter"/>
</dbReference>
<reference evidence="2" key="1">
    <citation type="submission" date="2021-06" db="EMBL/GenBank/DDBJ databases">
        <authorList>
            <person name="Kallberg Y."/>
            <person name="Tangrot J."/>
            <person name="Rosling A."/>
        </authorList>
    </citation>
    <scope>NUCLEOTIDE SEQUENCE</scope>
    <source>
        <strain evidence="2">FL966</strain>
    </source>
</reference>
<accession>A0A9N9J3G0</accession>
<dbReference type="GO" id="GO:0005524">
    <property type="term" value="F:ATP binding"/>
    <property type="evidence" value="ECO:0007669"/>
    <property type="project" value="InterPro"/>
</dbReference>
<evidence type="ECO:0000313" key="2">
    <source>
        <dbReference type="EMBL" id="CAG8763959.1"/>
    </source>
</evidence>
<dbReference type="SUPFAM" id="SSF81901">
    <property type="entry name" value="HCP-like"/>
    <property type="match status" value="1"/>
</dbReference>
<comment type="caution">
    <text evidence="2">The sequence shown here is derived from an EMBL/GenBank/DDBJ whole genome shotgun (WGS) entry which is preliminary data.</text>
</comment>
<dbReference type="PANTHER" id="PTHR23257">
    <property type="entry name" value="SERINE-THREONINE PROTEIN KINASE"/>
    <property type="match status" value="1"/>
</dbReference>
<dbReference type="InterPro" id="IPR000719">
    <property type="entry name" value="Prot_kinase_dom"/>
</dbReference>
<evidence type="ECO:0000313" key="3">
    <source>
        <dbReference type="Proteomes" id="UP000789759"/>
    </source>
</evidence>
<dbReference type="InterPro" id="IPR011990">
    <property type="entry name" value="TPR-like_helical_dom_sf"/>
</dbReference>
<dbReference type="Pfam" id="PF07714">
    <property type="entry name" value="PK_Tyr_Ser-Thr"/>
    <property type="match status" value="2"/>
</dbReference>
<protein>
    <submittedName>
        <fullName evidence="2">5306_t:CDS:1</fullName>
    </submittedName>
</protein>
<dbReference type="InterPro" id="IPR011009">
    <property type="entry name" value="Kinase-like_dom_sf"/>
</dbReference>